<reference evidence="1 2" key="1">
    <citation type="submission" date="2014-08" db="EMBL/GenBank/DDBJ databases">
        <authorList>
            <person name="Moulin Lionel"/>
        </authorList>
    </citation>
    <scope>NUCLEOTIDE SEQUENCE [LARGE SCALE GENOMIC DNA]</scope>
</reference>
<dbReference type="AlphaFoldDB" id="A0A090GAF3"/>
<name>A0A090GAF3_MESPL</name>
<protein>
    <submittedName>
        <fullName evidence="1">Uncharacterized protein</fullName>
    </submittedName>
</protein>
<gene>
    <name evidence="1" type="ORF">MPL3365_210104</name>
</gene>
<evidence type="ECO:0000313" key="1">
    <source>
        <dbReference type="EMBL" id="CDX55873.1"/>
    </source>
</evidence>
<sequence length="98" mass="11064">MVDVSTADTDASGLNIQRRFPQAFSSLVHISLKIAVLHSLADCTHIAKRLHAVMAAGFIAPRYTQHHRPLSGLFLCPHFLTHRRDCHDRPGFRDHYPP</sequence>
<proteinExistence type="predicted"/>
<evidence type="ECO:0000313" key="2">
    <source>
        <dbReference type="Proteomes" id="UP000046122"/>
    </source>
</evidence>
<dbReference type="Proteomes" id="UP000046122">
    <property type="component" value="Unassembled WGS sequence"/>
</dbReference>
<dbReference type="EMBL" id="CCNE01000014">
    <property type="protein sequence ID" value="CDX55873.1"/>
    <property type="molecule type" value="Genomic_DNA"/>
</dbReference>
<organism evidence="1 2">
    <name type="scientific">Mesorhizobium plurifarium</name>
    <dbReference type="NCBI Taxonomy" id="69974"/>
    <lineage>
        <taxon>Bacteria</taxon>
        <taxon>Pseudomonadati</taxon>
        <taxon>Pseudomonadota</taxon>
        <taxon>Alphaproteobacteria</taxon>
        <taxon>Hyphomicrobiales</taxon>
        <taxon>Phyllobacteriaceae</taxon>
        <taxon>Mesorhizobium</taxon>
    </lineage>
</organism>
<accession>A0A090GAF3</accession>